<sequence length="373" mass="41522">MLDFIQTLSESIKGSTHIEHPEDLVFMEGSKGASRAMQVLNSVIAQPKNVTIKWDGYPALVFGRNHDGLLSVVDKHMFTKKDGSGRRVTSVEQFIAYDQARGVNRADLYEQLAKLWPEFEQAVPQNIRGYYWGDLLWVNVPHVQNGEYVFQPNTVQYHIPVNSELGRRIGRSGGGIVVHQFMQDFDTPPQTITGTGGLNVNGLLCILTSHISDTLNLKIPVQQEKKATVTIQKYGAAVDVLIDKINLSSIKCTDLPQLMKTYVNSRLRGETRGFLEWVPQKLSVPKQQRLLGENKDGYLYQNIQGVIGAFEICSAIAEFKNNIVYQLDAQQKTIKSTVNGSAGGEGYVVNTGTGLIKLVNRHHFSAANFAKNM</sequence>
<organism evidence="1">
    <name type="scientific">uncultured Caudovirales phage</name>
    <dbReference type="NCBI Taxonomy" id="2100421"/>
    <lineage>
        <taxon>Viruses</taxon>
        <taxon>Duplodnaviria</taxon>
        <taxon>Heunggongvirae</taxon>
        <taxon>Uroviricota</taxon>
        <taxon>Caudoviricetes</taxon>
        <taxon>Peduoviridae</taxon>
        <taxon>Maltschvirus</taxon>
        <taxon>Maltschvirus maltsch</taxon>
    </lineage>
</organism>
<dbReference type="Pfam" id="PF19782">
    <property type="entry name" value="DUF6267"/>
    <property type="match status" value="1"/>
</dbReference>
<dbReference type="EMBL" id="LR796274">
    <property type="protein sequence ID" value="CAB4133325.1"/>
    <property type="molecule type" value="Genomic_DNA"/>
</dbReference>
<gene>
    <name evidence="1" type="ORF">UFOVP257_136</name>
</gene>
<proteinExistence type="predicted"/>
<protein>
    <submittedName>
        <fullName evidence="1">Uncharacterized protein</fullName>
    </submittedName>
</protein>
<reference evidence="1" key="1">
    <citation type="submission" date="2020-04" db="EMBL/GenBank/DDBJ databases">
        <authorList>
            <person name="Chiriac C."/>
            <person name="Salcher M."/>
            <person name="Ghai R."/>
            <person name="Kavagutti S V."/>
        </authorList>
    </citation>
    <scope>NUCLEOTIDE SEQUENCE</scope>
</reference>
<name>A0A6J5LGR1_9CAUD</name>
<evidence type="ECO:0000313" key="1">
    <source>
        <dbReference type="EMBL" id="CAB4133325.1"/>
    </source>
</evidence>
<dbReference type="InterPro" id="IPR046234">
    <property type="entry name" value="DUF6267"/>
</dbReference>
<accession>A0A6J5LGR1</accession>